<gene>
    <name evidence="1" type="ORF">TBRA_LOCUS14411</name>
</gene>
<dbReference type="GO" id="GO:0003676">
    <property type="term" value="F:nucleic acid binding"/>
    <property type="evidence" value="ECO:0007669"/>
    <property type="project" value="InterPro"/>
</dbReference>
<dbReference type="Proteomes" id="UP000479190">
    <property type="component" value="Unassembled WGS sequence"/>
</dbReference>
<evidence type="ECO:0000313" key="1">
    <source>
        <dbReference type="EMBL" id="CAB0042817.1"/>
    </source>
</evidence>
<dbReference type="Gene3D" id="3.30.420.10">
    <property type="entry name" value="Ribonuclease H-like superfamily/Ribonuclease H"/>
    <property type="match status" value="1"/>
</dbReference>
<dbReference type="AlphaFoldDB" id="A0A6H5IWV3"/>
<accession>A0A6H5IWV3</accession>
<name>A0A6H5IWV3_9HYME</name>
<dbReference type="InterPro" id="IPR036397">
    <property type="entry name" value="RNaseH_sf"/>
</dbReference>
<organism evidence="1 2">
    <name type="scientific">Trichogramma brassicae</name>
    <dbReference type="NCBI Taxonomy" id="86971"/>
    <lineage>
        <taxon>Eukaryota</taxon>
        <taxon>Metazoa</taxon>
        <taxon>Ecdysozoa</taxon>
        <taxon>Arthropoda</taxon>
        <taxon>Hexapoda</taxon>
        <taxon>Insecta</taxon>
        <taxon>Pterygota</taxon>
        <taxon>Neoptera</taxon>
        <taxon>Endopterygota</taxon>
        <taxon>Hymenoptera</taxon>
        <taxon>Apocrita</taxon>
        <taxon>Proctotrupomorpha</taxon>
        <taxon>Chalcidoidea</taxon>
        <taxon>Trichogrammatidae</taxon>
        <taxon>Trichogramma</taxon>
    </lineage>
</organism>
<sequence>MIERWHRDFKTALMCFEGEEEWTKALPLVMLGLRTRIRSDIDASHAEIMYGSTLRLRGVFFSGKGIEHDLHFFTKEVRTFLKSIKLVLTSSHNQAKPFVHKNLATCSHVFVRANPIKKALESPYKGPFKVHARPSKYFYVVRIINKAGREELKTVSTSRIKPAFGTFRDIDQFILDLPQPETQNFDEAQLVDDFDVVKAPDVPFEVQTRQKPVRKNQKLAKICKRAIKLSTTDQKINKNKKESDFVTALTTPSTQLTSLFDKIYWLHNLFTVPPVPSASLFPWLGFIAYWERQRKVFLKERKMPERSNCVGLSLRPIRGEH</sequence>
<dbReference type="EMBL" id="CADCXV010001223">
    <property type="protein sequence ID" value="CAB0042817.1"/>
    <property type="molecule type" value="Genomic_DNA"/>
</dbReference>
<protein>
    <submittedName>
        <fullName evidence="1">Uncharacterized protein</fullName>
    </submittedName>
</protein>
<evidence type="ECO:0000313" key="2">
    <source>
        <dbReference type="Proteomes" id="UP000479190"/>
    </source>
</evidence>
<dbReference type="OrthoDB" id="775972at2759"/>
<keyword evidence="2" id="KW-1185">Reference proteome</keyword>
<dbReference type="PANTHER" id="PTHR38681">
    <property type="entry name" value="RETROVIRUS-RELATED POL POLYPROTEIN FROM TRANSPOSON 412-LIKE PROTEIN-RELATED"/>
    <property type="match status" value="1"/>
</dbReference>
<dbReference type="PANTHER" id="PTHR38681:SF1">
    <property type="entry name" value="RETROVIRUS-RELATED POL POLYPROTEIN FROM TRANSPOSON 412-LIKE PROTEIN"/>
    <property type="match status" value="1"/>
</dbReference>
<proteinExistence type="predicted"/>
<reference evidence="1 2" key="1">
    <citation type="submission" date="2020-02" db="EMBL/GenBank/DDBJ databases">
        <authorList>
            <person name="Ferguson B K."/>
        </authorList>
    </citation>
    <scope>NUCLEOTIDE SEQUENCE [LARGE SCALE GENOMIC DNA]</scope>
</reference>